<dbReference type="OrthoDB" id="981191at2"/>
<accession>A0A3G8JLL2</accession>
<proteinExistence type="predicted"/>
<dbReference type="Gene3D" id="3.10.450.50">
    <property type="match status" value="1"/>
</dbReference>
<dbReference type="AlphaFoldDB" id="A0A3G8JLL2"/>
<dbReference type="Pfam" id="PF13577">
    <property type="entry name" value="SnoaL_4"/>
    <property type="match status" value="1"/>
</dbReference>
<dbReference type="Proteomes" id="UP000271469">
    <property type="component" value="Chromosome"/>
</dbReference>
<organism evidence="2 3">
    <name type="scientific">Gordonia insulae</name>
    <dbReference type="NCBI Taxonomy" id="2420509"/>
    <lineage>
        <taxon>Bacteria</taxon>
        <taxon>Bacillati</taxon>
        <taxon>Actinomycetota</taxon>
        <taxon>Actinomycetes</taxon>
        <taxon>Mycobacteriales</taxon>
        <taxon>Gordoniaceae</taxon>
        <taxon>Gordonia</taxon>
    </lineage>
</organism>
<name>A0A3G8JLL2_9ACTN</name>
<evidence type="ECO:0000313" key="2">
    <source>
        <dbReference type="EMBL" id="AZG45100.1"/>
    </source>
</evidence>
<dbReference type="InterPro" id="IPR032710">
    <property type="entry name" value="NTF2-like_dom_sf"/>
</dbReference>
<dbReference type="CDD" id="cd00531">
    <property type="entry name" value="NTF2_like"/>
    <property type="match status" value="1"/>
</dbReference>
<feature type="domain" description="SnoaL-like" evidence="1">
    <location>
        <begin position="5"/>
        <end position="128"/>
    </location>
</feature>
<protein>
    <recommendedName>
        <fullName evidence="1">SnoaL-like domain-containing protein</fullName>
    </recommendedName>
</protein>
<dbReference type="KEGG" id="gom:D7316_01693"/>
<dbReference type="EMBL" id="CP033972">
    <property type="protein sequence ID" value="AZG45100.1"/>
    <property type="molecule type" value="Genomic_DNA"/>
</dbReference>
<dbReference type="RefSeq" id="WP_124707870.1">
    <property type="nucleotide sequence ID" value="NZ_CP033972.1"/>
</dbReference>
<sequence>MLTIEEISARLEIQQVLTDYSTAVDSGRFDDLDQVFTTDAVVDYSVMGGITGDLAEVKAWLAQVLPAFSAYCHLVGNHDIRIDGDSAETRSLCLNPMQTPDKSTYLLGLWYSDTWRLTDDGWRIRTRTLEKCFDAQL</sequence>
<dbReference type="InterPro" id="IPR037401">
    <property type="entry name" value="SnoaL-like"/>
</dbReference>
<reference evidence="2 3" key="1">
    <citation type="submission" date="2018-11" db="EMBL/GenBank/DDBJ databases">
        <title>Gordonia insulae sp. nov., isolated from an island soil.</title>
        <authorList>
            <person name="Kim Y.S."/>
            <person name="Kim S.B."/>
        </authorList>
    </citation>
    <scope>NUCLEOTIDE SEQUENCE [LARGE SCALE GENOMIC DNA]</scope>
    <source>
        <strain evidence="2 3">MMS17-SY073</strain>
    </source>
</reference>
<evidence type="ECO:0000259" key="1">
    <source>
        <dbReference type="Pfam" id="PF13577"/>
    </source>
</evidence>
<dbReference type="SUPFAM" id="SSF54427">
    <property type="entry name" value="NTF2-like"/>
    <property type="match status" value="1"/>
</dbReference>
<gene>
    <name evidence="2" type="ORF">D7316_01693</name>
</gene>
<evidence type="ECO:0000313" key="3">
    <source>
        <dbReference type="Proteomes" id="UP000271469"/>
    </source>
</evidence>
<keyword evidence="3" id="KW-1185">Reference proteome</keyword>